<dbReference type="GO" id="GO:0005737">
    <property type="term" value="C:cytoplasm"/>
    <property type="evidence" value="ECO:0007669"/>
    <property type="project" value="TreeGrafter"/>
</dbReference>
<dbReference type="PANTHER" id="PTHR46306">
    <property type="entry name" value="BTB/POZ DOMAIN-CONTAINING PROTEIN 9"/>
    <property type="match status" value="1"/>
</dbReference>
<reference evidence="1" key="1">
    <citation type="journal article" date="2013" name="Genetics">
        <title>The draft genome and transcriptome of Panagrellus redivivus are shaped by the harsh demands of a free-living lifestyle.</title>
        <authorList>
            <person name="Srinivasan J."/>
            <person name="Dillman A.R."/>
            <person name="Macchietto M.G."/>
            <person name="Heikkinen L."/>
            <person name="Lakso M."/>
            <person name="Fracchia K.M."/>
            <person name="Antoshechkin I."/>
            <person name="Mortazavi A."/>
            <person name="Wong G."/>
            <person name="Sternberg P.W."/>
        </authorList>
    </citation>
    <scope>NUCLEOTIDE SEQUENCE [LARGE SCALE GENOMIC DNA]</scope>
    <source>
        <strain evidence="1">MT8872</strain>
    </source>
</reference>
<reference evidence="2" key="2">
    <citation type="submission" date="2020-10" db="UniProtKB">
        <authorList>
            <consortium name="WormBaseParasite"/>
        </authorList>
    </citation>
    <scope>IDENTIFICATION</scope>
</reference>
<accession>A0A7E4ZRH6</accession>
<dbReference type="PANTHER" id="PTHR46306:SF1">
    <property type="entry name" value="BTB_POZ DOMAIN-CONTAINING PROTEIN 9"/>
    <property type="match status" value="1"/>
</dbReference>
<dbReference type="GO" id="GO:0050804">
    <property type="term" value="P:modulation of chemical synaptic transmission"/>
    <property type="evidence" value="ECO:0007669"/>
    <property type="project" value="TreeGrafter"/>
</dbReference>
<name>A0A7E4ZRH6_PANRE</name>
<organism evidence="1 2">
    <name type="scientific">Panagrellus redivivus</name>
    <name type="common">Microworm</name>
    <dbReference type="NCBI Taxonomy" id="6233"/>
    <lineage>
        <taxon>Eukaryota</taxon>
        <taxon>Metazoa</taxon>
        <taxon>Ecdysozoa</taxon>
        <taxon>Nematoda</taxon>
        <taxon>Chromadorea</taxon>
        <taxon>Rhabditida</taxon>
        <taxon>Tylenchina</taxon>
        <taxon>Panagrolaimomorpha</taxon>
        <taxon>Panagrolaimoidea</taxon>
        <taxon>Panagrolaimidae</taxon>
        <taxon>Panagrellus</taxon>
    </lineage>
</organism>
<dbReference type="WBParaSite" id="Pan_g12737.t1">
    <property type="protein sequence ID" value="Pan_g12737.t1"/>
    <property type="gene ID" value="Pan_g12737"/>
</dbReference>
<evidence type="ECO:0000313" key="1">
    <source>
        <dbReference type="Proteomes" id="UP000492821"/>
    </source>
</evidence>
<sequence length="105" mass="11597">MEIYVISHPEVYYTNKPLQFDAETGVVIPSDNVALNEKHAVGIEGGDPEVLINCSLTRGSSTYHEIGKDPIIVQLPQPYLLGDMKLLVNDADSRAYSYNIEVSTD</sequence>
<keyword evidence="1" id="KW-1185">Reference proteome</keyword>
<dbReference type="Proteomes" id="UP000492821">
    <property type="component" value="Unassembled WGS sequence"/>
</dbReference>
<protein>
    <submittedName>
        <fullName evidence="2">Cadherin domain-containing protein</fullName>
    </submittedName>
</protein>
<dbReference type="InterPro" id="IPR052407">
    <property type="entry name" value="BTB_POZ_domain_cont_9"/>
</dbReference>
<evidence type="ECO:0000313" key="2">
    <source>
        <dbReference type="WBParaSite" id="Pan_g12737.t1"/>
    </source>
</evidence>
<dbReference type="AlphaFoldDB" id="A0A7E4ZRH6"/>
<dbReference type="GO" id="GO:0048512">
    <property type="term" value="P:circadian behavior"/>
    <property type="evidence" value="ECO:0007669"/>
    <property type="project" value="TreeGrafter"/>
</dbReference>
<dbReference type="GO" id="GO:0008344">
    <property type="term" value="P:adult locomotory behavior"/>
    <property type="evidence" value="ECO:0007669"/>
    <property type="project" value="TreeGrafter"/>
</dbReference>
<proteinExistence type="predicted"/>